<feature type="compositionally biased region" description="Polar residues" evidence="6">
    <location>
        <begin position="252"/>
        <end position="272"/>
    </location>
</feature>
<dbReference type="InterPro" id="IPR039500">
    <property type="entry name" value="EVA1_dom"/>
</dbReference>
<gene>
    <name evidence="9" type="ORF">GSLYS_00014647001</name>
</gene>
<comment type="caution">
    <text evidence="9">The sequence shown here is derived from an EMBL/GenBank/DDBJ whole genome shotgun (WGS) entry which is preliminary data.</text>
</comment>
<feature type="region of interest" description="Disordered" evidence="6">
    <location>
        <begin position="88"/>
        <end position="122"/>
    </location>
</feature>
<evidence type="ECO:0000313" key="10">
    <source>
        <dbReference type="Proteomes" id="UP001497497"/>
    </source>
</evidence>
<feature type="compositionally biased region" description="Basic residues" evidence="6">
    <location>
        <begin position="20"/>
        <end position="36"/>
    </location>
</feature>
<evidence type="ECO:0000313" key="9">
    <source>
        <dbReference type="EMBL" id="CAL1540998.1"/>
    </source>
</evidence>
<feature type="compositionally biased region" description="Acidic residues" evidence="6">
    <location>
        <begin position="242"/>
        <end position="251"/>
    </location>
</feature>
<keyword evidence="4 7" id="KW-1133">Transmembrane helix</keyword>
<feature type="domain" description="EVA1" evidence="8">
    <location>
        <begin position="337"/>
        <end position="399"/>
    </location>
</feature>
<organism evidence="9 10">
    <name type="scientific">Lymnaea stagnalis</name>
    <name type="common">Great pond snail</name>
    <name type="synonym">Helix stagnalis</name>
    <dbReference type="NCBI Taxonomy" id="6523"/>
    <lineage>
        <taxon>Eukaryota</taxon>
        <taxon>Metazoa</taxon>
        <taxon>Spiralia</taxon>
        <taxon>Lophotrochozoa</taxon>
        <taxon>Mollusca</taxon>
        <taxon>Gastropoda</taxon>
        <taxon>Heterobranchia</taxon>
        <taxon>Euthyneura</taxon>
        <taxon>Panpulmonata</taxon>
        <taxon>Hygrophila</taxon>
        <taxon>Lymnaeoidea</taxon>
        <taxon>Lymnaeidae</taxon>
        <taxon>Lymnaea</taxon>
    </lineage>
</organism>
<keyword evidence="10" id="KW-1185">Reference proteome</keyword>
<sequence length="445" mass="50379">MGTHKYLTVSYACVPRKILKQIHQKKNRKKKKKKKKKDQEKVTKLPRDDNFTDISSSTQSASDISSAPSLPEVYVTFEQLPVTKVGEEAVTTGSVRQEENQKSSTHLDDKATDDTTVQDKIPGLDDVTSVDERTSELDVSTVHREASNFDDVIITEPSTEDSSTDTNKKTNDEVYYKSFEDITTSVILSPSSADQHKDNKDDSGSRQPNGNNAGHVRESGEEFDNSRPHSGSSNNTNHVENEDNNSFEEDTSVVSPTRSPPVETTYSTVSTNIHKDTGPDHESVSNSNYTMEKKDSPFVTERNLTVLCMNYTRPDVRWGGMQRPRDHRTIGFLKDWLSICHYLKTHEEKAWLYFTLGICFGIIVMLVVVLVKVCCNFRRNIRARLDVSEPTHRSAHINNHSSLDAPMLEHSDSMDRIEVVRFSPRSTLRSLRSNSHNRDLVNYYG</sequence>
<dbReference type="GO" id="GO:0016020">
    <property type="term" value="C:membrane"/>
    <property type="evidence" value="ECO:0007669"/>
    <property type="project" value="UniProtKB-SubCell"/>
</dbReference>
<feature type="compositionally biased region" description="Basic and acidic residues" evidence="6">
    <location>
        <begin position="215"/>
        <end position="227"/>
    </location>
</feature>
<evidence type="ECO:0000256" key="6">
    <source>
        <dbReference type="SAM" id="MobiDB-lite"/>
    </source>
</evidence>
<evidence type="ECO:0000259" key="8">
    <source>
        <dbReference type="Pfam" id="PF14851"/>
    </source>
</evidence>
<keyword evidence="5 7" id="KW-0472">Membrane</keyword>
<evidence type="ECO:0000256" key="1">
    <source>
        <dbReference type="ARBA" id="ARBA00004167"/>
    </source>
</evidence>
<reference evidence="9 10" key="1">
    <citation type="submission" date="2024-04" db="EMBL/GenBank/DDBJ databases">
        <authorList>
            <consortium name="Genoscope - CEA"/>
            <person name="William W."/>
        </authorList>
    </citation>
    <scope>NUCLEOTIDE SEQUENCE [LARGE SCALE GENOMIC DNA]</scope>
</reference>
<feature type="compositionally biased region" description="Low complexity" evidence="6">
    <location>
        <begin position="52"/>
        <end position="69"/>
    </location>
</feature>
<feature type="region of interest" description="Disordered" evidence="6">
    <location>
        <begin position="148"/>
        <end position="169"/>
    </location>
</feature>
<proteinExistence type="inferred from homology"/>
<evidence type="ECO:0000256" key="3">
    <source>
        <dbReference type="ARBA" id="ARBA00022692"/>
    </source>
</evidence>
<comment type="similarity">
    <text evidence="2">Belongs to the EVA1 family.</text>
</comment>
<dbReference type="Proteomes" id="UP001497497">
    <property type="component" value="Unassembled WGS sequence"/>
</dbReference>
<feature type="region of interest" description="Disordered" evidence="6">
    <location>
        <begin position="186"/>
        <end position="289"/>
    </location>
</feature>
<feature type="compositionally biased region" description="Basic and acidic residues" evidence="6">
    <location>
        <begin position="37"/>
        <end position="50"/>
    </location>
</feature>
<dbReference type="EMBL" id="CAXITT010000409">
    <property type="protein sequence ID" value="CAL1540998.1"/>
    <property type="molecule type" value="Genomic_DNA"/>
</dbReference>
<feature type="region of interest" description="Disordered" evidence="6">
    <location>
        <begin position="20"/>
        <end position="69"/>
    </location>
</feature>
<dbReference type="AlphaFoldDB" id="A0AAV2I4A7"/>
<evidence type="ECO:0000256" key="5">
    <source>
        <dbReference type="ARBA" id="ARBA00023136"/>
    </source>
</evidence>
<feature type="compositionally biased region" description="Basic and acidic residues" evidence="6">
    <location>
        <begin position="96"/>
        <end position="113"/>
    </location>
</feature>
<evidence type="ECO:0000256" key="2">
    <source>
        <dbReference type="ARBA" id="ARBA00006023"/>
    </source>
</evidence>
<name>A0AAV2I4A7_LYMST</name>
<feature type="transmembrane region" description="Helical" evidence="7">
    <location>
        <begin position="350"/>
        <end position="375"/>
    </location>
</feature>
<evidence type="ECO:0000256" key="4">
    <source>
        <dbReference type="ARBA" id="ARBA00022989"/>
    </source>
</evidence>
<comment type="subcellular location">
    <subcellularLocation>
        <location evidence="1">Membrane</location>
        <topology evidence="1">Single-pass membrane protein</topology>
    </subcellularLocation>
</comment>
<evidence type="ECO:0000256" key="7">
    <source>
        <dbReference type="SAM" id="Phobius"/>
    </source>
</evidence>
<feature type="compositionally biased region" description="Basic and acidic residues" evidence="6">
    <location>
        <begin position="273"/>
        <end position="283"/>
    </location>
</feature>
<feature type="compositionally biased region" description="Basic and acidic residues" evidence="6">
    <location>
        <begin position="194"/>
        <end position="204"/>
    </location>
</feature>
<protein>
    <recommendedName>
        <fullName evidence="8">EVA1 domain-containing protein</fullName>
    </recommendedName>
</protein>
<keyword evidence="3 7" id="KW-0812">Transmembrane</keyword>
<dbReference type="Pfam" id="PF14851">
    <property type="entry name" value="FAM176"/>
    <property type="match status" value="1"/>
</dbReference>
<accession>A0AAV2I4A7</accession>